<dbReference type="Gene3D" id="3.30.950.30">
    <property type="entry name" value="Schlafen, AAA domain"/>
    <property type="match status" value="1"/>
</dbReference>
<feature type="domain" description="Filamentation induced by cAMP protein Fic-like C-terminal" evidence="2">
    <location>
        <begin position="423"/>
        <end position="486"/>
    </location>
</feature>
<protein>
    <submittedName>
        <fullName evidence="3">ATP-dependent DNA helicase</fullName>
    </submittedName>
</protein>
<dbReference type="InterPro" id="IPR049514">
    <property type="entry name" value="Fic-like_C"/>
</dbReference>
<dbReference type="EMBL" id="CP009506">
    <property type="protein sequence ID" value="AKB28107.1"/>
    <property type="molecule type" value="Genomic_DNA"/>
</dbReference>
<dbReference type="GO" id="GO:0004386">
    <property type="term" value="F:helicase activity"/>
    <property type="evidence" value="ECO:0007669"/>
    <property type="project" value="UniProtKB-KW"/>
</dbReference>
<keyword evidence="3" id="KW-0378">Hydrolase</keyword>
<gene>
    <name evidence="3" type="ORF">MSSIT_1388</name>
</gene>
<feature type="domain" description="Schlafen AlbA-2" evidence="1">
    <location>
        <begin position="13"/>
        <end position="129"/>
    </location>
</feature>
<evidence type="ECO:0000259" key="2">
    <source>
        <dbReference type="Pfam" id="PF21247"/>
    </source>
</evidence>
<dbReference type="PANTHER" id="PTHR30595">
    <property type="entry name" value="GLPR-RELATED TRANSCRIPTIONAL REPRESSOR"/>
    <property type="match status" value="1"/>
</dbReference>
<keyword evidence="3" id="KW-0347">Helicase</keyword>
<dbReference type="Pfam" id="PF04326">
    <property type="entry name" value="SLFN_AlbA_2"/>
    <property type="match status" value="1"/>
</dbReference>
<dbReference type="PATRIC" id="fig|1434120.4.peg.1777"/>
<dbReference type="Proteomes" id="UP000033111">
    <property type="component" value="Chromosome"/>
</dbReference>
<dbReference type="Gene3D" id="3.30.565.60">
    <property type="match status" value="1"/>
</dbReference>
<dbReference type="Pfam" id="PF21247">
    <property type="entry name" value="Fic-like_C"/>
    <property type="match status" value="1"/>
</dbReference>
<name>A0A0E3P3C1_9EURY</name>
<dbReference type="InterPro" id="IPR038461">
    <property type="entry name" value="Schlafen_AlbA_2_dom_sf"/>
</dbReference>
<keyword evidence="3" id="KW-0547">Nucleotide-binding</keyword>
<dbReference type="Pfam" id="PF13749">
    <property type="entry name" value="HATPase_c_4"/>
    <property type="match status" value="1"/>
</dbReference>
<accession>A0A0E3P3C1</accession>
<dbReference type="KEGG" id="msw:MSSIT_1388"/>
<dbReference type="AlphaFoldDB" id="A0A0E3P3C1"/>
<keyword evidence="3" id="KW-0067">ATP-binding</keyword>
<dbReference type="OrthoDB" id="114576at2157"/>
<organism evidence="3 4">
    <name type="scientific">Methanosarcina siciliae T4/M</name>
    <dbReference type="NCBI Taxonomy" id="1434120"/>
    <lineage>
        <taxon>Archaea</taxon>
        <taxon>Methanobacteriati</taxon>
        <taxon>Methanobacteriota</taxon>
        <taxon>Stenosarchaea group</taxon>
        <taxon>Methanomicrobia</taxon>
        <taxon>Methanosarcinales</taxon>
        <taxon>Methanosarcinaceae</taxon>
        <taxon>Methanosarcina</taxon>
    </lineage>
</organism>
<dbReference type="GeneID" id="24860213"/>
<dbReference type="PANTHER" id="PTHR30595:SF6">
    <property type="entry name" value="SCHLAFEN ALBA-2 DOMAIN-CONTAINING PROTEIN"/>
    <property type="match status" value="1"/>
</dbReference>
<evidence type="ECO:0000259" key="1">
    <source>
        <dbReference type="Pfam" id="PF04326"/>
    </source>
</evidence>
<keyword evidence="4" id="KW-1185">Reference proteome</keyword>
<dbReference type="InterPro" id="IPR038475">
    <property type="entry name" value="RecG_C_sf"/>
</dbReference>
<evidence type="ECO:0000313" key="3">
    <source>
        <dbReference type="EMBL" id="AKB28107.1"/>
    </source>
</evidence>
<evidence type="ECO:0000313" key="4">
    <source>
        <dbReference type="Proteomes" id="UP000033111"/>
    </source>
</evidence>
<dbReference type="InterPro" id="IPR007421">
    <property type="entry name" value="Schlafen_AlbA_2_dom"/>
</dbReference>
<sequence length="502" mass="56757">MTHSIAQLLSRPEGKTLEFKQDLSSPRNILKTLVAFANTAGGRLFIGVEDDSREVLGVENPLDEEERVCSLIADNIEPRLVPNVELISFEDKTFLGVEVYPSGSRPHWLKKEGPDNGVYVRLGSTNRKADRELIAELKRTAEGKSFDEQVLPDRTVDDLDFDAAAACFERKRKLAEKDLESLRLVTKHQGHLVPTVGGMLLFGKDRELIFPDAWIQCGRFIGKDKADIFDHIEIHEHLPIAVERVMEFLKKHAMRGADFSELRRKDIWSIPLTILREAVVNAVVHADYSQRGAPIRIAFFDDRIEIENPGILLPGMTVEDMLQGVSKIRNHVIARVFRELSLIEQWGSGVSRMFKEAEALGLPEPEIIEVGMRVRFIVHLKESIVLPKESYSGKVEVSVRLPTQSPTQSPIQSSTQLPTQSYDQVQRLLLALKDGEKSPSDLRSTLNIKHRPTFRDNYLHPALNAELIEMTIPEKPTSNRQKYRLTTKGKALLDKEALEDAE</sequence>
<dbReference type="RefSeq" id="WP_048171278.1">
    <property type="nucleotide sequence ID" value="NZ_CP009506.1"/>
</dbReference>
<reference evidence="3 4" key="1">
    <citation type="submission" date="2014-07" db="EMBL/GenBank/DDBJ databases">
        <title>Methanogenic archaea and the global carbon cycle.</title>
        <authorList>
            <person name="Henriksen J.R."/>
            <person name="Luke J."/>
            <person name="Reinhart S."/>
            <person name="Benedict M.N."/>
            <person name="Youngblut N.D."/>
            <person name="Metcalf M.E."/>
            <person name="Whitaker R.J."/>
            <person name="Metcalf W.W."/>
        </authorList>
    </citation>
    <scope>NUCLEOTIDE SEQUENCE [LARGE SCALE GENOMIC DNA]</scope>
    <source>
        <strain evidence="3 4">T4/M</strain>
    </source>
</reference>
<dbReference type="HOGENOM" id="CLU_024970_1_2_2"/>
<proteinExistence type="predicted"/>